<evidence type="ECO:0000256" key="10">
    <source>
        <dbReference type="ARBA" id="ARBA00023288"/>
    </source>
</evidence>
<dbReference type="PROSITE" id="PS00026">
    <property type="entry name" value="CHIT_BIND_I_1"/>
    <property type="match status" value="1"/>
</dbReference>
<evidence type="ECO:0000256" key="7">
    <source>
        <dbReference type="ARBA" id="ARBA00022801"/>
    </source>
</evidence>
<sequence>MLKSALVTALLASTSVLAEGTGTQCSLDKKCPEDKPCCSQFGECGVGAYCLGGCDPRMSFSLEACVPAPVCQDKKMDFKNIKKTVAPNNIYLGDPSKADWVSSGEPAQYGDYGLLTMGENSFGTVLSSTRYMWYGNVKARMKTSRGRGVVTAFILFSDVKDEIDYEWVGVDLKTTQTNYYFQGIPDYHHSGNLTMTDSYENFHDYEIRWTPDQIMWLIDGDEKNARVFKKSDTWNKTTNSWDFPQTPSRIQLSLWPAGSPKNPPGTVNWAGGYIDWNSPAKEGPYYFATIDSVEVECWKAKSGQPGSNSGKSYSYNSLAAYNNTVVDSDKDTVLGSLYATGLDMKKGKTDTSDSANTIPGGGSPGQDHSGDAPKSGNSGTNGDPDSCPPGTWTQQCGKSTGSKTSASALAIIIAASALFWL</sequence>
<keyword evidence="20" id="KW-1185">Reference proteome</keyword>
<comment type="similarity">
    <text evidence="13">Belongs to the glycosyl hydrolase 16 family. CRH1 subfamily.</text>
</comment>
<keyword evidence="7 14" id="KW-0378">Hydrolase</keyword>
<keyword evidence="3" id="KW-0336">GPI-anchor</keyword>
<keyword evidence="9" id="KW-0325">Glycoprotein</keyword>
<dbReference type="EMBL" id="CDHN01000004">
    <property type="protein sequence ID" value="CEJ91815.1"/>
    <property type="molecule type" value="Genomic_DNA"/>
</dbReference>
<evidence type="ECO:0000256" key="3">
    <source>
        <dbReference type="ARBA" id="ARBA00022622"/>
    </source>
</evidence>
<dbReference type="PANTHER" id="PTHR10963:SF22">
    <property type="entry name" value="GLYCOSIDASE CRH2-RELATED"/>
    <property type="match status" value="1"/>
</dbReference>
<evidence type="ECO:0000256" key="17">
    <source>
        <dbReference type="SAM" id="SignalP"/>
    </source>
</evidence>
<keyword evidence="8 14" id="KW-0472">Membrane</keyword>
<evidence type="ECO:0000256" key="12">
    <source>
        <dbReference type="ARBA" id="ARBA00023316"/>
    </source>
</evidence>
<evidence type="ECO:0000256" key="6">
    <source>
        <dbReference type="ARBA" id="ARBA00022729"/>
    </source>
</evidence>
<feature type="domain" description="GH16" evidence="18">
    <location>
        <begin position="76"/>
        <end position="278"/>
    </location>
</feature>
<evidence type="ECO:0000256" key="9">
    <source>
        <dbReference type="ARBA" id="ARBA00023180"/>
    </source>
</evidence>
<keyword evidence="12" id="KW-0961">Cell wall biogenesis/degradation</keyword>
<dbReference type="GO" id="GO:0008843">
    <property type="term" value="F:endochitinase activity"/>
    <property type="evidence" value="ECO:0007669"/>
    <property type="project" value="UniProtKB-EC"/>
</dbReference>
<dbReference type="AlphaFoldDB" id="A0A0A1TLH1"/>
<dbReference type="GO" id="GO:0008061">
    <property type="term" value="F:chitin binding"/>
    <property type="evidence" value="ECO:0007669"/>
    <property type="project" value="InterPro"/>
</dbReference>
<protein>
    <recommendedName>
        <fullName evidence="14">Crh-like protein</fullName>
        <ecNumber evidence="14">3.2.-.-</ecNumber>
    </recommendedName>
</protein>
<reference evidence="19 20" key="1">
    <citation type="journal article" date="2015" name="Genome Announc.">
        <title>Draft Genome Sequence and Gene Annotation of the Entomopathogenic Fungus Verticillium hemipterigenum.</title>
        <authorList>
            <person name="Horn F."/>
            <person name="Habel A."/>
            <person name="Scharf D.H."/>
            <person name="Dworschak J."/>
            <person name="Brakhage A.A."/>
            <person name="Guthke R."/>
            <person name="Hertweck C."/>
            <person name="Linde J."/>
        </authorList>
    </citation>
    <scope>NUCLEOTIDE SEQUENCE [LARGE SCALE GENOMIC DNA]</scope>
</reference>
<dbReference type="PIRSF" id="PIRSF037299">
    <property type="entry name" value="Glycosidase_CRH1_prd"/>
    <property type="match status" value="1"/>
</dbReference>
<dbReference type="GO" id="GO:0009277">
    <property type="term" value="C:fungal-type cell wall"/>
    <property type="evidence" value="ECO:0007669"/>
    <property type="project" value="TreeGrafter"/>
</dbReference>
<feature type="compositionally biased region" description="Polar residues" evidence="16">
    <location>
        <begin position="391"/>
        <end position="401"/>
    </location>
</feature>
<dbReference type="GO" id="GO:0031505">
    <property type="term" value="P:fungal-type cell wall organization"/>
    <property type="evidence" value="ECO:0007669"/>
    <property type="project" value="TreeGrafter"/>
</dbReference>
<evidence type="ECO:0000256" key="16">
    <source>
        <dbReference type="SAM" id="MobiDB-lite"/>
    </source>
</evidence>
<evidence type="ECO:0000256" key="15">
    <source>
        <dbReference type="PIRSR" id="PIRSR037299-1"/>
    </source>
</evidence>
<dbReference type="Proteomes" id="UP000039046">
    <property type="component" value="Unassembled WGS sequence"/>
</dbReference>
<keyword evidence="6 17" id="KW-0732">Signal</keyword>
<dbReference type="SUPFAM" id="SSF49899">
    <property type="entry name" value="Concanavalin A-like lectins/glucanases"/>
    <property type="match status" value="1"/>
</dbReference>
<gene>
    <name evidence="19" type="ORF">VHEMI07505</name>
</gene>
<dbReference type="PANTHER" id="PTHR10963">
    <property type="entry name" value="GLYCOSYL HYDROLASE-RELATED"/>
    <property type="match status" value="1"/>
</dbReference>
<keyword evidence="11" id="KW-0326">Glycosidase</keyword>
<feature type="region of interest" description="Disordered" evidence="16">
    <location>
        <begin position="345"/>
        <end position="401"/>
    </location>
</feature>
<evidence type="ECO:0000256" key="14">
    <source>
        <dbReference type="PIRNR" id="PIRNR037299"/>
    </source>
</evidence>
<dbReference type="Pfam" id="PF00722">
    <property type="entry name" value="Glyco_hydro_16"/>
    <property type="match status" value="1"/>
</dbReference>
<organism evidence="19 20">
    <name type="scientific">[Torrubiella] hemipterigena</name>
    <dbReference type="NCBI Taxonomy" id="1531966"/>
    <lineage>
        <taxon>Eukaryota</taxon>
        <taxon>Fungi</taxon>
        <taxon>Dikarya</taxon>
        <taxon>Ascomycota</taxon>
        <taxon>Pezizomycotina</taxon>
        <taxon>Sordariomycetes</taxon>
        <taxon>Hypocreomycetidae</taxon>
        <taxon>Hypocreales</taxon>
        <taxon>Clavicipitaceae</taxon>
        <taxon>Clavicipitaceae incertae sedis</taxon>
        <taxon>'Torrubiella' clade</taxon>
    </lineage>
</organism>
<feature type="signal peptide" evidence="17">
    <location>
        <begin position="1"/>
        <end position="18"/>
    </location>
</feature>
<evidence type="ECO:0000256" key="1">
    <source>
        <dbReference type="ARBA" id="ARBA00000822"/>
    </source>
</evidence>
<evidence type="ECO:0000256" key="5">
    <source>
        <dbReference type="ARBA" id="ARBA00022679"/>
    </source>
</evidence>
<dbReference type="OrthoDB" id="4781at2759"/>
<evidence type="ECO:0000259" key="18">
    <source>
        <dbReference type="PROSITE" id="PS51762"/>
    </source>
</evidence>
<evidence type="ECO:0000256" key="13">
    <source>
        <dbReference type="ARBA" id="ARBA00038074"/>
    </source>
</evidence>
<evidence type="ECO:0000256" key="8">
    <source>
        <dbReference type="ARBA" id="ARBA00023136"/>
    </source>
</evidence>
<keyword evidence="10" id="KW-0449">Lipoprotein</keyword>
<proteinExistence type="inferred from homology"/>
<dbReference type="InterPro" id="IPR018371">
    <property type="entry name" value="Chitin-binding_1_CS"/>
</dbReference>
<feature type="chain" id="PRO_5001979536" description="Crh-like protein" evidence="17">
    <location>
        <begin position="19"/>
        <end position="421"/>
    </location>
</feature>
<dbReference type="PROSITE" id="PS51762">
    <property type="entry name" value="GH16_2"/>
    <property type="match status" value="1"/>
</dbReference>
<dbReference type="STRING" id="1531966.A0A0A1TLH1"/>
<comment type="subcellular location">
    <subcellularLocation>
        <location evidence="2">Membrane</location>
        <topology evidence="2">Lipid-anchor</topology>
        <topology evidence="2">GPI-anchor</topology>
    </subcellularLocation>
</comment>
<dbReference type="HOGENOM" id="CLU_040459_0_0_1"/>
<dbReference type="InterPro" id="IPR000757">
    <property type="entry name" value="Beta-glucanase-like"/>
</dbReference>
<comment type="catalytic activity">
    <reaction evidence="1">
        <text>Random endo-hydrolysis of N-acetyl-beta-D-glucosaminide (1-&gt;4)-beta-linkages in chitin and chitodextrins.</text>
        <dbReference type="EC" id="3.2.1.14"/>
    </reaction>
</comment>
<dbReference type="GO" id="GO:0016757">
    <property type="term" value="F:glycosyltransferase activity"/>
    <property type="evidence" value="ECO:0007669"/>
    <property type="project" value="UniProtKB-KW"/>
</dbReference>
<dbReference type="Gene3D" id="2.60.120.200">
    <property type="match status" value="1"/>
</dbReference>
<feature type="active site" description="Nucleophile" evidence="15">
    <location>
        <position position="162"/>
    </location>
</feature>
<dbReference type="InterPro" id="IPR017168">
    <property type="entry name" value="CHR-like"/>
</dbReference>
<evidence type="ECO:0000256" key="4">
    <source>
        <dbReference type="ARBA" id="ARBA00022676"/>
    </source>
</evidence>
<dbReference type="EC" id="3.2.-.-" evidence="14"/>
<evidence type="ECO:0000313" key="19">
    <source>
        <dbReference type="EMBL" id="CEJ91815.1"/>
    </source>
</evidence>
<evidence type="ECO:0000313" key="20">
    <source>
        <dbReference type="Proteomes" id="UP000039046"/>
    </source>
</evidence>
<dbReference type="GO" id="GO:0098552">
    <property type="term" value="C:side of membrane"/>
    <property type="evidence" value="ECO:0007669"/>
    <property type="project" value="UniProtKB-KW"/>
</dbReference>
<keyword evidence="5" id="KW-0808">Transferase</keyword>
<dbReference type="InterPro" id="IPR050546">
    <property type="entry name" value="Glycosyl_Hydrlase_16"/>
</dbReference>
<dbReference type="InterPro" id="IPR013320">
    <property type="entry name" value="ConA-like_dom_sf"/>
</dbReference>
<keyword evidence="4" id="KW-0328">Glycosyltransferase</keyword>
<accession>A0A0A1TLH1</accession>
<name>A0A0A1TLH1_9HYPO</name>
<dbReference type="GO" id="GO:0005975">
    <property type="term" value="P:carbohydrate metabolic process"/>
    <property type="evidence" value="ECO:0007669"/>
    <property type="project" value="InterPro"/>
</dbReference>
<feature type="active site" description="Proton donor" evidence="15">
    <location>
        <position position="166"/>
    </location>
</feature>
<evidence type="ECO:0000256" key="2">
    <source>
        <dbReference type="ARBA" id="ARBA00004589"/>
    </source>
</evidence>
<evidence type="ECO:0000256" key="11">
    <source>
        <dbReference type="ARBA" id="ARBA00023295"/>
    </source>
</evidence>